<gene>
    <name evidence="3" type="ORF">SAMN02745172_04001</name>
</gene>
<feature type="chain" id="PRO_5009930022" description="ABC-type transport auxiliary lipoprotein component domain-containing protein" evidence="1">
    <location>
        <begin position="17"/>
        <end position="184"/>
    </location>
</feature>
<accession>A0A1M7ZR12</accession>
<dbReference type="Proteomes" id="UP000186406">
    <property type="component" value="Unassembled WGS sequence"/>
</dbReference>
<name>A0A1M7ZR12_9HYPH</name>
<dbReference type="STRING" id="1123029.SAMN02745172_04001"/>
<evidence type="ECO:0000256" key="1">
    <source>
        <dbReference type="SAM" id="SignalP"/>
    </source>
</evidence>
<dbReference type="SUPFAM" id="SSF159594">
    <property type="entry name" value="XCC0632-like"/>
    <property type="match status" value="1"/>
</dbReference>
<dbReference type="Pfam" id="PF03886">
    <property type="entry name" value="ABC_trans_aux"/>
    <property type="match status" value="1"/>
</dbReference>
<reference evidence="3 4" key="1">
    <citation type="submission" date="2016-12" db="EMBL/GenBank/DDBJ databases">
        <authorList>
            <person name="Song W.-J."/>
            <person name="Kurnit D.M."/>
        </authorList>
    </citation>
    <scope>NUCLEOTIDE SEQUENCE [LARGE SCALE GENOMIC DNA]</scope>
    <source>
        <strain evidence="3 4">DSM 19599</strain>
    </source>
</reference>
<dbReference type="Gene3D" id="3.40.50.10610">
    <property type="entry name" value="ABC-type transport auxiliary lipoprotein component"/>
    <property type="match status" value="1"/>
</dbReference>
<protein>
    <recommendedName>
        <fullName evidence="2">ABC-type transport auxiliary lipoprotein component domain-containing protein</fullName>
    </recommendedName>
</protein>
<dbReference type="OrthoDB" id="7064073at2"/>
<organism evidence="3 4">
    <name type="scientific">Pseudoxanthobacter soli DSM 19599</name>
    <dbReference type="NCBI Taxonomy" id="1123029"/>
    <lineage>
        <taxon>Bacteria</taxon>
        <taxon>Pseudomonadati</taxon>
        <taxon>Pseudomonadota</taxon>
        <taxon>Alphaproteobacteria</taxon>
        <taxon>Hyphomicrobiales</taxon>
        <taxon>Segnochrobactraceae</taxon>
        <taxon>Pseudoxanthobacter</taxon>
    </lineage>
</organism>
<dbReference type="AlphaFoldDB" id="A0A1M7ZR12"/>
<proteinExistence type="predicted"/>
<evidence type="ECO:0000313" key="4">
    <source>
        <dbReference type="Proteomes" id="UP000186406"/>
    </source>
</evidence>
<sequence length="184" mass="19278">MMPRFAALLLVLVALAGCASQTPTLYTLAPVAGPVRSGGPARIEIREIGLARYLDRPEIVRSTSDSLVALDGNERWGDPLVSMFGRVLAENLGQRLPNALVFGENGAISVTPDAVVEIDLQRMDVDARGAVELVAQVAVQRGGRTATRSVRVSAMPASSGMHDIVKAMSKASGELADAVAAMLA</sequence>
<evidence type="ECO:0000313" key="3">
    <source>
        <dbReference type="EMBL" id="SHO67325.1"/>
    </source>
</evidence>
<evidence type="ECO:0000259" key="2">
    <source>
        <dbReference type="Pfam" id="PF03886"/>
    </source>
</evidence>
<dbReference type="PROSITE" id="PS51257">
    <property type="entry name" value="PROKAR_LIPOPROTEIN"/>
    <property type="match status" value="1"/>
</dbReference>
<feature type="domain" description="ABC-type transport auxiliary lipoprotein component" evidence="2">
    <location>
        <begin position="26"/>
        <end position="180"/>
    </location>
</feature>
<feature type="signal peptide" evidence="1">
    <location>
        <begin position="1"/>
        <end position="16"/>
    </location>
</feature>
<keyword evidence="4" id="KW-1185">Reference proteome</keyword>
<dbReference type="EMBL" id="FRXO01000012">
    <property type="protein sequence ID" value="SHO67325.1"/>
    <property type="molecule type" value="Genomic_DNA"/>
</dbReference>
<dbReference type="InterPro" id="IPR005586">
    <property type="entry name" value="ABC_trans_aux"/>
</dbReference>
<keyword evidence="1" id="KW-0732">Signal</keyword>